<dbReference type="InterPro" id="IPR036388">
    <property type="entry name" value="WH-like_DNA-bd_sf"/>
</dbReference>
<dbReference type="EMBL" id="FZRA01000001">
    <property type="protein sequence ID" value="SNU06530.1"/>
    <property type="molecule type" value="Genomic_DNA"/>
</dbReference>
<dbReference type="SMART" id="SM00347">
    <property type="entry name" value="HTH_MARR"/>
    <property type="match status" value="1"/>
</dbReference>
<proteinExistence type="predicted"/>
<dbReference type="Gene3D" id="1.10.10.10">
    <property type="entry name" value="Winged helix-like DNA-binding domain superfamily/Winged helix DNA-binding domain"/>
    <property type="match status" value="1"/>
</dbReference>
<dbReference type="GO" id="GO:0003700">
    <property type="term" value="F:DNA-binding transcription factor activity"/>
    <property type="evidence" value="ECO:0007669"/>
    <property type="project" value="InterPro"/>
</dbReference>
<evidence type="ECO:0000313" key="3">
    <source>
        <dbReference type="Proteomes" id="UP000214649"/>
    </source>
</evidence>
<dbReference type="GO" id="GO:0003677">
    <property type="term" value="F:DNA binding"/>
    <property type="evidence" value="ECO:0007669"/>
    <property type="project" value="UniProtKB-KW"/>
</dbReference>
<dbReference type="PROSITE" id="PS50995">
    <property type="entry name" value="HTH_MARR_2"/>
    <property type="match status" value="1"/>
</dbReference>
<evidence type="ECO:0000259" key="1">
    <source>
        <dbReference type="PROSITE" id="PS50995"/>
    </source>
</evidence>
<dbReference type="InterPro" id="IPR000835">
    <property type="entry name" value="HTH_MarR-typ"/>
</dbReference>
<dbReference type="SUPFAM" id="SSF46785">
    <property type="entry name" value="Winged helix' DNA-binding domain"/>
    <property type="match status" value="1"/>
</dbReference>
<dbReference type="AlphaFoldDB" id="A0A239R7Z1"/>
<dbReference type="Pfam" id="PF01047">
    <property type="entry name" value="MarR"/>
    <property type="match status" value="1"/>
</dbReference>
<dbReference type="RefSeq" id="WP_094140238.1">
    <property type="nucleotide sequence ID" value="NZ_FZRA01000001.1"/>
</dbReference>
<accession>A0A239R7Z1</accession>
<gene>
    <name evidence="2" type="ORF">SAMN05216470_0494</name>
</gene>
<dbReference type="InterPro" id="IPR036390">
    <property type="entry name" value="WH_DNA-bd_sf"/>
</dbReference>
<protein>
    <submittedName>
        <fullName evidence="2">DNA-binding transcriptional regulator, MarR family</fullName>
    </submittedName>
</protein>
<name>A0A239R7Z1_STREI</name>
<sequence length="142" mass="16422">MPQDIQELLNMDFYFSIKKLNRILDKKTEETYRKIGLSHTYALTLFILSQEDGKCYKDLADILCITAPSMTKIIEKLNRRDLVNIIPNGRTKQIYLSDKGKDLADVIAETFFSTRQEFIELTQNNNLNCLVSQINQITKIIG</sequence>
<feature type="domain" description="HTH marR-type" evidence="1">
    <location>
        <begin position="10"/>
        <end position="139"/>
    </location>
</feature>
<organism evidence="2 3">
    <name type="scientific">Streptococcus equinus</name>
    <name type="common">Streptococcus bovis</name>
    <dbReference type="NCBI Taxonomy" id="1335"/>
    <lineage>
        <taxon>Bacteria</taxon>
        <taxon>Bacillati</taxon>
        <taxon>Bacillota</taxon>
        <taxon>Bacilli</taxon>
        <taxon>Lactobacillales</taxon>
        <taxon>Streptococcaceae</taxon>
        <taxon>Streptococcus</taxon>
    </lineage>
</organism>
<keyword evidence="2" id="KW-0238">DNA-binding</keyword>
<dbReference type="Proteomes" id="UP000214649">
    <property type="component" value="Unassembled WGS sequence"/>
</dbReference>
<reference evidence="2 3" key="1">
    <citation type="submission" date="2017-07" db="EMBL/GenBank/DDBJ databases">
        <authorList>
            <person name="Sun Z.S."/>
            <person name="Albrecht U."/>
            <person name="Echele G."/>
            <person name="Lee C.C."/>
        </authorList>
    </citation>
    <scope>NUCLEOTIDE SEQUENCE [LARGE SCALE GENOMIC DNA]</scope>
    <source>
        <strain evidence="2 3">AR3</strain>
    </source>
</reference>
<evidence type="ECO:0000313" key="2">
    <source>
        <dbReference type="EMBL" id="SNU06530.1"/>
    </source>
</evidence>